<dbReference type="EMBL" id="KQ257460">
    <property type="protein sequence ID" value="KNC98412.1"/>
    <property type="molecule type" value="Genomic_DNA"/>
</dbReference>
<evidence type="ECO:0000256" key="3">
    <source>
        <dbReference type="PIRSR" id="PIRSR600407-1"/>
    </source>
</evidence>
<dbReference type="STRING" id="645134.A0A0L0HB20"/>
<keyword evidence="2 5" id="KW-0378">Hydrolase</keyword>
<proteinExistence type="inferred from homology"/>
<feature type="transmembrane region" description="Helical" evidence="7">
    <location>
        <begin position="685"/>
        <end position="704"/>
    </location>
</feature>
<protein>
    <recommendedName>
        <fullName evidence="10">Golgi apyrase</fullName>
    </recommendedName>
</protein>
<dbReference type="PROSITE" id="PS01238">
    <property type="entry name" value="GDA1_CD39_NTPASE"/>
    <property type="match status" value="1"/>
</dbReference>
<keyword evidence="9" id="KW-1185">Reference proteome</keyword>
<keyword evidence="7" id="KW-0812">Transmembrane</keyword>
<keyword evidence="4" id="KW-0547">Nucleotide-binding</keyword>
<dbReference type="PANTHER" id="PTHR11782">
    <property type="entry name" value="ADENOSINE/GUANOSINE DIPHOSPHATASE"/>
    <property type="match status" value="1"/>
</dbReference>
<dbReference type="FunCoup" id="A0A0L0HB20">
    <property type="interactions" value="165"/>
</dbReference>
<feature type="transmembrane region" description="Helical" evidence="7">
    <location>
        <begin position="123"/>
        <end position="142"/>
    </location>
</feature>
<feature type="region of interest" description="Disordered" evidence="6">
    <location>
        <begin position="1"/>
        <end position="74"/>
    </location>
</feature>
<evidence type="ECO:0000313" key="9">
    <source>
        <dbReference type="Proteomes" id="UP000053201"/>
    </source>
</evidence>
<feature type="compositionally biased region" description="Basic and acidic residues" evidence="6">
    <location>
        <begin position="1"/>
        <end position="11"/>
    </location>
</feature>
<dbReference type="Pfam" id="PF01150">
    <property type="entry name" value="GDA1_CD39"/>
    <property type="match status" value="1"/>
</dbReference>
<feature type="compositionally biased region" description="Polar residues" evidence="6">
    <location>
        <begin position="40"/>
        <end position="49"/>
    </location>
</feature>
<dbReference type="GO" id="GO:0017111">
    <property type="term" value="F:ribonucleoside triphosphate phosphatase activity"/>
    <property type="evidence" value="ECO:0007669"/>
    <property type="project" value="TreeGrafter"/>
</dbReference>
<dbReference type="OMA" id="HESIGFM"/>
<dbReference type="GO" id="GO:0045134">
    <property type="term" value="F:UDP phosphatase activity"/>
    <property type="evidence" value="ECO:0007669"/>
    <property type="project" value="TreeGrafter"/>
</dbReference>
<evidence type="ECO:0000256" key="6">
    <source>
        <dbReference type="SAM" id="MobiDB-lite"/>
    </source>
</evidence>
<dbReference type="AlphaFoldDB" id="A0A0L0HB20"/>
<evidence type="ECO:0000256" key="2">
    <source>
        <dbReference type="ARBA" id="ARBA00022801"/>
    </source>
</evidence>
<dbReference type="VEuPathDB" id="FungiDB:SPPG_06116"/>
<dbReference type="CDD" id="cd24039">
    <property type="entry name" value="ASKHA_NBD_YND1-like"/>
    <property type="match status" value="1"/>
</dbReference>
<gene>
    <name evidence="8" type="ORF">SPPG_06116</name>
</gene>
<dbReference type="PANTHER" id="PTHR11782:SF121">
    <property type="entry name" value="NUCLEOSIDE-DIPHOSPHATASE MIG-23"/>
    <property type="match status" value="1"/>
</dbReference>
<dbReference type="InterPro" id="IPR000407">
    <property type="entry name" value="GDA1_CD39_NTPase"/>
</dbReference>
<dbReference type="GO" id="GO:0004382">
    <property type="term" value="F:GDP phosphatase activity"/>
    <property type="evidence" value="ECO:0007669"/>
    <property type="project" value="TreeGrafter"/>
</dbReference>
<dbReference type="GO" id="GO:0005794">
    <property type="term" value="C:Golgi apparatus"/>
    <property type="evidence" value="ECO:0007669"/>
    <property type="project" value="TreeGrafter"/>
</dbReference>
<feature type="compositionally biased region" description="Low complexity" evidence="6">
    <location>
        <begin position="50"/>
        <end position="66"/>
    </location>
</feature>
<reference evidence="8 9" key="1">
    <citation type="submission" date="2009-08" db="EMBL/GenBank/DDBJ databases">
        <title>The Genome Sequence of Spizellomyces punctatus strain DAOM BR117.</title>
        <authorList>
            <consortium name="The Broad Institute Genome Sequencing Platform"/>
            <person name="Russ C."/>
            <person name="Cuomo C."/>
            <person name="Shea T."/>
            <person name="Young S.K."/>
            <person name="Zeng Q."/>
            <person name="Koehrsen M."/>
            <person name="Haas B."/>
            <person name="Borodovsky M."/>
            <person name="Guigo R."/>
            <person name="Alvarado L."/>
            <person name="Berlin A."/>
            <person name="Bochicchio J."/>
            <person name="Borenstein D."/>
            <person name="Chapman S."/>
            <person name="Chen Z."/>
            <person name="Engels R."/>
            <person name="Freedman E."/>
            <person name="Gellesch M."/>
            <person name="Goldberg J."/>
            <person name="Griggs A."/>
            <person name="Gujja S."/>
            <person name="Heiman D."/>
            <person name="Hepburn T."/>
            <person name="Howarth C."/>
            <person name="Jen D."/>
            <person name="Larson L."/>
            <person name="Lewis B."/>
            <person name="Mehta T."/>
            <person name="Park D."/>
            <person name="Pearson M."/>
            <person name="Roberts A."/>
            <person name="Saif S."/>
            <person name="Shenoy N."/>
            <person name="Sisk P."/>
            <person name="Stolte C."/>
            <person name="Sykes S."/>
            <person name="Thomson T."/>
            <person name="Walk T."/>
            <person name="White J."/>
            <person name="Yandava C."/>
            <person name="Burger G."/>
            <person name="Gray M.W."/>
            <person name="Holland P.W.H."/>
            <person name="King N."/>
            <person name="Lang F.B.F."/>
            <person name="Roger A.J."/>
            <person name="Ruiz-Trillo I."/>
            <person name="Lander E."/>
            <person name="Nusbaum C."/>
        </authorList>
    </citation>
    <scope>NUCLEOTIDE SEQUENCE [LARGE SCALE GENOMIC DNA]</scope>
    <source>
        <strain evidence="8 9">DAOM BR117</strain>
    </source>
</reference>
<feature type="compositionally biased region" description="Polar residues" evidence="6">
    <location>
        <begin position="16"/>
        <end position="30"/>
    </location>
</feature>
<evidence type="ECO:0000256" key="7">
    <source>
        <dbReference type="SAM" id="Phobius"/>
    </source>
</evidence>
<evidence type="ECO:0000256" key="1">
    <source>
        <dbReference type="ARBA" id="ARBA00009283"/>
    </source>
</evidence>
<dbReference type="eggNOG" id="KOG1386">
    <property type="taxonomic scope" value="Eukaryota"/>
</dbReference>
<dbReference type="GO" id="GO:0016020">
    <property type="term" value="C:membrane"/>
    <property type="evidence" value="ECO:0007669"/>
    <property type="project" value="TreeGrafter"/>
</dbReference>
<dbReference type="GO" id="GO:0005524">
    <property type="term" value="F:ATP binding"/>
    <property type="evidence" value="ECO:0007669"/>
    <property type="project" value="UniProtKB-KW"/>
</dbReference>
<keyword evidence="7" id="KW-0472">Membrane</keyword>
<dbReference type="RefSeq" id="XP_016606452.1">
    <property type="nucleotide sequence ID" value="XM_016754322.1"/>
</dbReference>
<sequence>MQRTGSVERSRGLLRSDSNVIVRTSSSPSRLNPDPRPDTAYSTSITSKLSTASNSPIFSPSSSPPRSLRESGRSNSLPLLETARNLAGSLPPLYAEQNEKVFLTHCWVVLRHWGLGGRRVNRLVLLALFFLLVILVIAYTGYLPPTHMGFSDQPPTTSSDPDAAVLNLETGFTPIESQDQDADLPLSDWSRYRQYGIVIDAGSSGSRVQVYSWIDPMHIRQLAEKATKHEREKMLRRLSVIEKGDENGERWQFKEDPGISSFADTPDQVGRHLKPLLDFASSVVPTRKHASTPIYLLATAGMRLISPTARTAILSHTCEYVRSHYPFATNGGCDLHFRVISGELEGIYGWITVNYLKNGFGGTSTRKRKHTFGFLDMGGASTQIAFEPTADMARKHGDDLTGLRMRFLDGTELAYSVFVTTFLGFGMNEARRRYLETLIKGNSLDERRYSLPYSRAPQGALSDGATSPVIIPDPCLPLNLLLNDTSHVPHDTKPLLLKGTGAFSTCLEAQIPLLNKSLPCPDIPCLFNGVHAPISDALHFLGVSEYWYTSSQVYGLGGAYNHSIFYRTTETFCSQPWEDIERMHAEGAFPQVSDLDRLRLQCFKSAWIMNVLHEGLGVPRDRVRVPGDEDEDGKGVDVEGEGASNFESVDQIGNFGVSWTLGAVLLHVAATVPRSPQDTLGTGKFGMGLVLGAVVVGVLSVIYIRVRRKRRRGGYGALGTNTGQEPDIRMWGVDRLAEEGGIDIILEDVAGESVGEPLEPWQDNARLPP</sequence>
<keyword evidence="7" id="KW-1133">Transmembrane helix</keyword>
<keyword evidence="4" id="KW-0067">ATP-binding</keyword>
<evidence type="ECO:0000313" key="8">
    <source>
        <dbReference type="EMBL" id="KNC98412.1"/>
    </source>
</evidence>
<organism evidence="8 9">
    <name type="scientific">Spizellomyces punctatus (strain DAOM BR117)</name>
    <dbReference type="NCBI Taxonomy" id="645134"/>
    <lineage>
        <taxon>Eukaryota</taxon>
        <taxon>Fungi</taxon>
        <taxon>Fungi incertae sedis</taxon>
        <taxon>Chytridiomycota</taxon>
        <taxon>Chytridiomycota incertae sedis</taxon>
        <taxon>Chytridiomycetes</taxon>
        <taxon>Spizellomycetales</taxon>
        <taxon>Spizellomycetaceae</taxon>
        <taxon>Spizellomyces</taxon>
    </lineage>
</organism>
<evidence type="ECO:0008006" key="10">
    <source>
        <dbReference type="Google" id="ProtNLM"/>
    </source>
</evidence>
<dbReference type="Proteomes" id="UP000053201">
    <property type="component" value="Unassembled WGS sequence"/>
</dbReference>
<dbReference type="InParanoid" id="A0A0L0HB20"/>
<dbReference type="GeneID" id="27689447"/>
<evidence type="ECO:0000256" key="5">
    <source>
        <dbReference type="RuleBase" id="RU003833"/>
    </source>
</evidence>
<dbReference type="Gene3D" id="3.30.420.150">
    <property type="entry name" value="Exopolyphosphatase. Domain 2"/>
    <property type="match status" value="1"/>
</dbReference>
<feature type="binding site" evidence="4">
    <location>
        <begin position="379"/>
        <end position="383"/>
    </location>
    <ligand>
        <name>ATP</name>
        <dbReference type="ChEBI" id="CHEBI:30616"/>
    </ligand>
</feature>
<dbReference type="GO" id="GO:0046036">
    <property type="term" value="P:CTP metabolic process"/>
    <property type="evidence" value="ECO:0007669"/>
    <property type="project" value="TreeGrafter"/>
</dbReference>
<dbReference type="Gene3D" id="3.30.420.40">
    <property type="match status" value="1"/>
</dbReference>
<accession>A0A0L0HB20</accession>
<dbReference type="OrthoDB" id="6372431at2759"/>
<comment type="similarity">
    <text evidence="1 5">Belongs to the GDA1/CD39 NTPase family.</text>
</comment>
<evidence type="ECO:0000256" key="4">
    <source>
        <dbReference type="PIRSR" id="PIRSR600407-2"/>
    </source>
</evidence>
<dbReference type="GO" id="GO:0006256">
    <property type="term" value="P:UDP catabolic process"/>
    <property type="evidence" value="ECO:0007669"/>
    <property type="project" value="TreeGrafter"/>
</dbReference>
<feature type="active site" description="Proton acceptor" evidence="3">
    <location>
        <position position="345"/>
    </location>
</feature>
<name>A0A0L0HB20_SPIPD</name>